<evidence type="ECO:0000256" key="1">
    <source>
        <dbReference type="SAM" id="Phobius"/>
    </source>
</evidence>
<dbReference type="PANTHER" id="PTHR34709:SF61">
    <property type="entry name" value="OS07G0229100 PROTEIN"/>
    <property type="match status" value="1"/>
</dbReference>
<evidence type="ECO:0000313" key="3">
    <source>
        <dbReference type="Proteomes" id="UP000026962"/>
    </source>
</evidence>
<keyword evidence="1" id="KW-0472">Membrane</keyword>
<protein>
    <recommendedName>
        <fullName evidence="4">FBD domain-containing protein</fullName>
    </recommendedName>
</protein>
<reference evidence="2" key="2">
    <citation type="submission" date="2018-05" db="EMBL/GenBank/DDBJ databases">
        <title>OpunRS2 (Oryza punctata Reference Sequence Version 2).</title>
        <authorList>
            <person name="Zhang J."/>
            <person name="Kudrna D."/>
            <person name="Lee S."/>
            <person name="Talag J."/>
            <person name="Welchert J."/>
            <person name="Wing R.A."/>
        </authorList>
    </citation>
    <scope>NUCLEOTIDE SEQUENCE [LARGE SCALE GENOMIC DNA]</scope>
</reference>
<dbReference type="Proteomes" id="UP000026962">
    <property type="component" value="Chromosome 7"/>
</dbReference>
<evidence type="ECO:0008006" key="4">
    <source>
        <dbReference type="Google" id="ProtNLM"/>
    </source>
</evidence>
<dbReference type="OMA" id="HAIGACA"/>
<dbReference type="PANTHER" id="PTHR34709">
    <property type="entry name" value="OS10G0396666 PROTEIN"/>
    <property type="match status" value="1"/>
</dbReference>
<dbReference type="eggNOG" id="ENOG502QWF7">
    <property type="taxonomic scope" value="Eukaryota"/>
</dbReference>
<dbReference type="Gramene" id="OPUNC07G02740.1">
    <property type="protein sequence ID" value="OPUNC07G02740.1"/>
    <property type="gene ID" value="OPUNC07G02740"/>
</dbReference>
<organism evidence="2">
    <name type="scientific">Oryza punctata</name>
    <name type="common">Red rice</name>
    <dbReference type="NCBI Taxonomy" id="4537"/>
    <lineage>
        <taxon>Eukaryota</taxon>
        <taxon>Viridiplantae</taxon>
        <taxon>Streptophyta</taxon>
        <taxon>Embryophyta</taxon>
        <taxon>Tracheophyta</taxon>
        <taxon>Spermatophyta</taxon>
        <taxon>Magnoliopsida</taxon>
        <taxon>Liliopsida</taxon>
        <taxon>Poales</taxon>
        <taxon>Poaceae</taxon>
        <taxon>BOP clade</taxon>
        <taxon>Oryzoideae</taxon>
        <taxon>Oryzeae</taxon>
        <taxon>Oryzinae</taxon>
        <taxon>Oryza</taxon>
    </lineage>
</organism>
<feature type="transmembrane region" description="Helical" evidence="1">
    <location>
        <begin position="174"/>
        <end position="196"/>
    </location>
</feature>
<dbReference type="InterPro" id="IPR055312">
    <property type="entry name" value="FBL15-like"/>
</dbReference>
<keyword evidence="1" id="KW-0812">Transmembrane</keyword>
<dbReference type="STRING" id="4537.A0A0E0LH25"/>
<proteinExistence type="predicted"/>
<evidence type="ECO:0000313" key="2">
    <source>
        <dbReference type="EnsemblPlants" id="OPUNC07G02740.1"/>
    </source>
</evidence>
<dbReference type="AlphaFoldDB" id="A0A0E0LH25"/>
<accession>A0A0E0LH25</accession>
<name>A0A0E0LH25_ORYPU</name>
<dbReference type="EnsemblPlants" id="OPUNC07G02740.1">
    <property type="protein sequence ID" value="OPUNC07G02740.1"/>
    <property type="gene ID" value="OPUNC07G02740"/>
</dbReference>
<keyword evidence="3" id="KW-1185">Reference proteome</keyword>
<reference evidence="2" key="1">
    <citation type="submission" date="2015-04" db="UniProtKB">
        <authorList>
            <consortium name="EnsemblPlants"/>
        </authorList>
    </citation>
    <scope>IDENTIFICATION</scope>
</reference>
<keyword evidence="1" id="KW-1133">Transmembrane helix</keyword>
<sequence length="326" mass="36590">MSDSMVHASAVSWPRFPSLEKLIIQKAQGLTNFVIHSESLLNVVLKSLKGLLQLDVVAPALAALCVLRCFADASARSHPVARISAPNLEILRWSDAFDLSSVQFDKMENLQLLGPLGTSYFYVYGEEGYNQDCLRLLQHFQFDAIPGLRLKLVYLPDIINREYLMEDMTVLPDIVFLILTVMANGHCIGPSLFHVLRKCTGVRRLKLALRSSDYLEAEAECKSCICDLPPNWTSEQLVLNSLHEVKITHLRGTKHENGFCEAAIQLGTWAAMLKEVTINFCGSITESTAKELCQMLLSFTSREIILKFRVGHGSHMVFFPKTNVHH</sequence>
<dbReference type="HOGENOM" id="CLU_017148_4_0_1"/>